<comment type="similarity">
    <text evidence="3 13">Belongs to the alpha-carbonic anhydrase family.</text>
</comment>
<dbReference type="Gene3D" id="2.60.120.200">
    <property type="match status" value="1"/>
</dbReference>
<accession>A0A4W3GMD8</accession>
<dbReference type="PRINTS" id="PR00895">
    <property type="entry name" value="PENTAXIN"/>
</dbReference>
<evidence type="ECO:0000313" key="17">
    <source>
        <dbReference type="Proteomes" id="UP000314986"/>
    </source>
</evidence>
<dbReference type="PANTHER" id="PTHR18952:SF110">
    <property type="entry name" value="CARBONIC ANHYDRASE 6"/>
    <property type="match status" value="1"/>
</dbReference>
<evidence type="ECO:0000256" key="2">
    <source>
        <dbReference type="ARBA" id="ARBA00004613"/>
    </source>
</evidence>
<dbReference type="SMART" id="SM00159">
    <property type="entry name" value="PTX"/>
    <property type="match status" value="1"/>
</dbReference>
<keyword evidence="8" id="KW-0325">Glycoprotein</keyword>
<evidence type="ECO:0000256" key="5">
    <source>
        <dbReference type="ARBA" id="ARBA00022723"/>
    </source>
</evidence>
<dbReference type="PROSITE" id="PS51144">
    <property type="entry name" value="ALPHA_CA_2"/>
    <property type="match status" value="1"/>
</dbReference>
<dbReference type="SMART" id="SM01057">
    <property type="entry name" value="Carb_anhydrase"/>
    <property type="match status" value="1"/>
</dbReference>
<reference evidence="17" key="2">
    <citation type="journal article" date="2007" name="PLoS Biol.">
        <title>Survey sequencing and comparative analysis of the elephant shark (Callorhinchus milii) genome.</title>
        <authorList>
            <person name="Venkatesh B."/>
            <person name="Kirkness E.F."/>
            <person name="Loh Y.H."/>
            <person name="Halpern A.L."/>
            <person name="Lee A.P."/>
            <person name="Johnson J."/>
            <person name="Dandona N."/>
            <person name="Viswanathan L.D."/>
            <person name="Tay A."/>
            <person name="Venter J.C."/>
            <person name="Strausberg R.L."/>
            <person name="Brenner S."/>
        </authorList>
    </citation>
    <scope>NUCLEOTIDE SEQUENCE [LARGE SCALE GENOMIC DNA]</scope>
</reference>
<reference evidence="17" key="3">
    <citation type="journal article" date="2014" name="Nature">
        <title>Elephant shark genome provides unique insights into gnathostome evolution.</title>
        <authorList>
            <consortium name="International Elephant Shark Genome Sequencing Consortium"/>
            <person name="Venkatesh B."/>
            <person name="Lee A.P."/>
            <person name="Ravi V."/>
            <person name="Maurya A.K."/>
            <person name="Lian M.M."/>
            <person name="Swann J.B."/>
            <person name="Ohta Y."/>
            <person name="Flajnik M.F."/>
            <person name="Sutoh Y."/>
            <person name="Kasahara M."/>
            <person name="Hoon S."/>
            <person name="Gangu V."/>
            <person name="Roy S.W."/>
            <person name="Irimia M."/>
            <person name="Korzh V."/>
            <person name="Kondrychyn I."/>
            <person name="Lim Z.W."/>
            <person name="Tay B.H."/>
            <person name="Tohari S."/>
            <person name="Kong K.W."/>
            <person name="Ho S."/>
            <person name="Lorente-Galdos B."/>
            <person name="Quilez J."/>
            <person name="Marques-Bonet T."/>
            <person name="Raney B.J."/>
            <person name="Ingham P.W."/>
            <person name="Tay A."/>
            <person name="Hillier L.W."/>
            <person name="Minx P."/>
            <person name="Boehm T."/>
            <person name="Wilson R.K."/>
            <person name="Brenner S."/>
            <person name="Warren W.C."/>
        </authorList>
    </citation>
    <scope>NUCLEOTIDE SEQUENCE [LARGE SCALE GENOMIC DNA]</scope>
</reference>
<dbReference type="SUPFAM" id="SSF51069">
    <property type="entry name" value="Carbonic anhydrase"/>
    <property type="match status" value="1"/>
</dbReference>
<dbReference type="PANTHER" id="PTHR18952">
    <property type="entry name" value="CARBONIC ANHYDRASE"/>
    <property type="match status" value="1"/>
</dbReference>
<dbReference type="GeneTree" id="ENSGT00940000160409"/>
<dbReference type="InterPro" id="IPR036398">
    <property type="entry name" value="CA_dom_sf"/>
</dbReference>
<name>A0A4W3GMD8_CALMI</name>
<evidence type="ECO:0000259" key="14">
    <source>
        <dbReference type="PROSITE" id="PS51144"/>
    </source>
</evidence>
<evidence type="ECO:0000256" key="13">
    <source>
        <dbReference type="RuleBase" id="RU367011"/>
    </source>
</evidence>
<keyword evidence="9 13" id="KW-0456">Lyase</keyword>
<dbReference type="FunFam" id="3.10.200.10:FF:000003">
    <property type="entry name" value="Carbonic anhydrase 12"/>
    <property type="match status" value="1"/>
</dbReference>
<dbReference type="GO" id="GO:0005615">
    <property type="term" value="C:extracellular space"/>
    <property type="evidence" value="ECO:0007669"/>
    <property type="project" value="TreeGrafter"/>
</dbReference>
<dbReference type="Ensembl" id="ENSCMIT00000004438.1">
    <property type="protein sequence ID" value="ENSCMIP00000004277.1"/>
    <property type="gene ID" value="ENSCMIG00000002535.1"/>
</dbReference>
<dbReference type="InterPro" id="IPR018338">
    <property type="entry name" value="Carbonic_anhydrase_a-class_CS"/>
</dbReference>
<dbReference type="PROSITE" id="PS00162">
    <property type="entry name" value="ALPHA_CA_1"/>
    <property type="match status" value="1"/>
</dbReference>
<dbReference type="InterPro" id="IPR013320">
    <property type="entry name" value="ConA-like_dom_sf"/>
</dbReference>
<protein>
    <recommendedName>
        <fullName evidence="13">Carbonic anhydrase</fullName>
        <ecNumber evidence="13">4.2.1.1</ecNumber>
    </recommendedName>
</protein>
<dbReference type="AlphaFoldDB" id="A0A4W3GMD8"/>
<evidence type="ECO:0000256" key="9">
    <source>
        <dbReference type="ARBA" id="ARBA00023239"/>
    </source>
</evidence>
<comment type="function">
    <text evidence="10">Reversible hydration of carbon dioxide. Its role in saliva is unknown.</text>
</comment>
<comment type="catalytic activity">
    <reaction evidence="11 13">
        <text>hydrogencarbonate + H(+) = CO2 + H2O</text>
        <dbReference type="Rhea" id="RHEA:10748"/>
        <dbReference type="ChEBI" id="CHEBI:15377"/>
        <dbReference type="ChEBI" id="CHEBI:15378"/>
        <dbReference type="ChEBI" id="CHEBI:16526"/>
        <dbReference type="ChEBI" id="CHEBI:17544"/>
        <dbReference type="EC" id="4.2.1.1"/>
    </reaction>
</comment>
<reference evidence="17" key="1">
    <citation type="journal article" date="2006" name="Science">
        <title>Ancient noncoding elements conserved in the human genome.</title>
        <authorList>
            <person name="Venkatesh B."/>
            <person name="Kirkness E.F."/>
            <person name="Loh Y.H."/>
            <person name="Halpern A.L."/>
            <person name="Lee A.P."/>
            <person name="Johnson J."/>
            <person name="Dandona N."/>
            <person name="Viswanathan L.D."/>
            <person name="Tay A."/>
            <person name="Venter J.C."/>
            <person name="Strausberg R.L."/>
            <person name="Brenner S."/>
        </authorList>
    </citation>
    <scope>NUCLEOTIDE SEQUENCE [LARGE SCALE GENOMIC DNA]</scope>
</reference>
<dbReference type="GO" id="GO:0004089">
    <property type="term" value="F:carbonate dehydratase activity"/>
    <property type="evidence" value="ECO:0007669"/>
    <property type="project" value="UniProtKB-UniRule"/>
</dbReference>
<dbReference type="InParanoid" id="A0A4W3GMD8"/>
<dbReference type="Pfam" id="PF00194">
    <property type="entry name" value="Carb_anhydrase"/>
    <property type="match status" value="1"/>
</dbReference>
<evidence type="ECO:0000256" key="12">
    <source>
        <dbReference type="PROSITE-ProRule" id="PRU01172"/>
    </source>
</evidence>
<dbReference type="EC" id="4.2.1.1" evidence="13"/>
<evidence type="ECO:0000256" key="3">
    <source>
        <dbReference type="ARBA" id="ARBA00010718"/>
    </source>
</evidence>
<comment type="cofactor">
    <cofactor evidence="1 13">
        <name>Zn(2+)</name>
        <dbReference type="ChEBI" id="CHEBI:29105"/>
    </cofactor>
</comment>
<dbReference type="Gene3D" id="3.10.200.10">
    <property type="entry name" value="Alpha carbonic anhydrase"/>
    <property type="match status" value="1"/>
</dbReference>
<organism evidence="16 17">
    <name type="scientific">Callorhinchus milii</name>
    <name type="common">Ghost shark</name>
    <dbReference type="NCBI Taxonomy" id="7868"/>
    <lineage>
        <taxon>Eukaryota</taxon>
        <taxon>Metazoa</taxon>
        <taxon>Chordata</taxon>
        <taxon>Craniata</taxon>
        <taxon>Vertebrata</taxon>
        <taxon>Chondrichthyes</taxon>
        <taxon>Holocephali</taxon>
        <taxon>Chimaeriformes</taxon>
        <taxon>Callorhinchidae</taxon>
        <taxon>Callorhinchus</taxon>
    </lineage>
</organism>
<evidence type="ECO:0000256" key="4">
    <source>
        <dbReference type="ARBA" id="ARBA00022525"/>
    </source>
</evidence>
<comment type="caution">
    <text evidence="12">Lacks conserved residue(s) required for the propagation of feature annotation.</text>
</comment>
<evidence type="ECO:0000256" key="6">
    <source>
        <dbReference type="ARBA" id="ARBA00022833"/>
    </source>
</evidence>
<evidence type="ECO:0000256" key="1">
    <source>
        <dbReference type="ARBA" id="ARBA00001947"/>
    </source>
</evidence>
<reference evidence="16" key="4">
    <citation type="submission" date="2025-08" db="UniProtKB">
        <authorList>
            <consortium name="Ensembl"/>
        </authorList>
    </citation>
    <scope>IDENTIFICATION</scope>
</reference>
<dbReference type="Proteomes" id="UP000314986">
    <property type="component" value="Unassembled WGS sequence"/>
</dbReference>
<proteinExistence type="inferred from homology"/>
<keyword evidence="5 13" id="KW-0479">Metal-binding</keyword>
<keyword evidence="13" id="KW-0732">Signal</keyword>
<dbReference type="GO" id="GO:0008270">
    <property type="term" value="F:zinc ion binding"/>
    <property type="evidence" value="ECO:0007669"/>
    <property type="project" value="UniProtKB-UniRule"/>
</dbReference>
<dbReference type="Pfam" id="PF00354">
    <property type="entry name" value="Pentaxin"/>
    <property type="match status" value="1"/>
</dbReference>
<sequence length="517" mass="59482">MERLCLKSLAGRALILLCMFQFTQGHWTYQEGDMDEEHWESQYPACAGKHQSPIDIQRKKTKYNPHLPQIQLSGYDAHYEEPLRLTNNGHSGTVSGVPPNLFISHGLQNKFTAVQMHFHWGGLDLESSGSEHTVDGMRYIAELHIVHYNSEKYKTFEEAHDKEDGLAVLAFFYEDGHFENTYYSDFISSLGKVRYAGQTTQMHHLDISTMLSDDLSQFYRYKGSLTTPPCFESITWTVFDTPIKLSHNQIRLLENSVLDWENKTLRNDYRHAQLVNDRTIEASFQTDLVRGSCHLDEINEKLEKIETILHKFQLNLASHPAFHFSEGRRESYVEIRTLRSMDLRSFSVCMWIRTKDSRSKILLSYATKGSDNELVISVGLDWGLWIGGHFVNIGFHFNSKDWVHYCLTWRSQSGSAEMWINGLSGKEKRIKRGHVLRKGGTLLLGKDQDGFEGIFSDVFVGDMTAVNMWDYVLRPAEIRELMECKHRWKKGNVIAWGKSAVTLFGGVRVEDDNSCLG</sequence>
<feature type="domain" description="Pentraxin (PTX)" evidence="15">
    <location>
        <begin position="318"/>
        <end position="515"/>
    </location>
</feature>
<dbReference type="InterPro" id="IPR023561">
    <property type="entry name" value="Carbonic_anhydrase_a-class"/>
</dbReference>
<dbReference type="PROSITE" id="PS00289">
    <property type="entry name" value="PTX_1"/>
    <property type="match status" value="1"/>
</dbReference>
<feature type="signal peptide" evidence="13">
    <location>
        <begin position="1"/>
        <end position="25"/>
    </location>
</feature>
<dbReference type="PROSITE" id="PS51828">
    <property type="entry name" value="PTX_2"/>
    <property type="match status" value="1"/>
</dbReference>
<evidence type="ECO:0000256" key="10">
    <source>
        <dbReference type="ARBA" id="ARBA00025355"/>
    </source>
</evidence>
<keyword evidence="6 13" id="KW-0862">Zinc</keyword>
<dbReference type="InterPro" id="IPR030476">
    <property type="entry name" value="Pentaxin_CS"/>
</dbReference>
<evidence type="ECO:0000256" key="11">
    <source>
        <dbReference type="ARBA" id="ARBA00048348"/>
    </source>
</evidence>
<reference evidence="16" key="5">
    <citation type="submission" date="2025-09" db="UniProtKB">
        <authorList>
            <consortium name="Ensembl"/>
        </authorList>
    </citation>
    <scope>IDENTIFICATION</scope>
</reference>
<dbReference type="STRING" id="7868.ENSCMIP00000004277"/>
<feature type="chain" id="PRO_5025097641" description="Carbonic anhydrase" evidence="13">
    <location>
        <begin position="26"/>
        <end position="517"/>
    </location>
</feature>
<keyword evidence="7" id="KW-1015">Disulfide bond</keyword>
<comment type="subcellular location">
    <subcellularLocation>
        <location evidence="2">Secreted</location>
    </subcellularLocation>
</comment>
<keyword evidence="17" id="KW-1185">Reference proteome</keyword>
<evidence type="ECO:0000313" key="16">
    <source>
        <dbReference type="Ensembl" id="ENSCMIP00000004277.1"/>
    </source>
</evidence>
<evidence type="ECO:0000259" key="15">
    <source>
        <dbReference type="PROSITE" id="PS51828"/>
    </source>
</evidence>
<evidence type="ECO:0000256" key="7">
    <source>
        <dbReference type="ARBA" id="ARBA00023157"/>
    </source>
</evidence>
<keyword evidence="4" id="KW-0964">Secreted</keyword>
<feature type="domain" description="Alpha-carbonic anhydrase" evidence="14">
    <location>
        <begin position="25"/>
        <end position="284"/>
    </location>
</feature>
<dbReference type="InterPro" id="IPR001148">
    <property type="entry name" value="CA_dom"/>
</dbReference>
<dbReference type="CDD" id="cd03123">
    <property type="entry name" value="alpha_CA_VI_IX_XII_XIV"/>
    <property type="match status" value="1"/>
</dbReference>
<dbReference type="InterPro" id="IPR001759">
    <property type="entry name" value="PTX_dom"/>
</dbReference>
<dbReference type="SUPFAM" id="SSF49899">
    <property type="entry name" value="Concanavalin A-like lectins/glucanases"/>
    <property type="match status" value="1"/>
</dbReference>
<evidence type="ECO:0000256" key="8">
    <source>
        <dbReference type="ARBA" id="ARBA00023180"/>
    </source>
</evidence>